<dbReference type="SUPFAM" id="SSF50969">
    <property type="entry name" value="YVTN repeat-like/Quinoprotein amine dehydrogenase"/>
    <property type="match status" value="1"/>
</dbReference>
<proteinExistence type="predicted"/>
<dbReference type="Proteomes" id="UP000013909">
    <property type="component" value="Unassembled WGS sequence"/>
</dbReference>
<evidence type="ECO:0000313" key="2">
    <source>
        <dbReference type="Proteomes" id="UP000013909"/>
    </source>
</evidence>
<protein>
    <submittedName>
        <fullName evidence="1">Putative lipoprotein</fullName>
    </submittedName>
</protein>
<dbReference type="InterPro" id="IPR011044">
    <property type="entry name" value="Quino_amine_DH_bsu"/>
</dbReference>
<sequence length="364" mass="42449">MYIVLFLLLCACVSYNEEERTAKKVSFKDFGPVEKILGESIIQNDYNINRQVYVMDTLLLLMTQSGKYFFNVYHKNTLEYQGSFGVRGEGPEEWRMIYFTGQFEIATSGISIWISEYHRGFVSKVNITKTLKNLSPYPVIEQTIDINGKTFPFLDMIYVNDEKLISKCWIYEQGYVRIKLLDPKSNKVKKSELFPKIKNVERLSADMINNIYTATLSKHPSKNLFVQATYIFDRIDIFDEDLDLVRSIVDGNNWRDDYYDAKEIDIESDFISDKVEGYNNISLTERFIFAIDAKNKINQVDGSVVGKIIKVFDWEGNPVCLMKTTDNIFGISVDEEEGFLYATDMENEKVLRYNLKDLMKQWKK</sequence>
<organism evidence="1 2">
    <name type="scientific">Lunatimonas lonarensis</name>
    <dbReference type="NCBI Taxonomy" id="1232681"/>
    <lineage>
        <taxon>Bacteria</taxon>
        <taxon>Pseudomonadati</taxon>
        <taxon>Bacteroidota</taxon>
        <taxon>Cytophagia</taxon>
        <taxon>Cytophagales</taxon>
        <taxon>Cyclobacteriaceae</taxon>
    </lineage>
</organism>
<dbReference type="AlphaFoldDB" id="R7ZN10"/>
<gene>
    <name evidence="1" type="ORF">ADIS_4038</name>
</gene>
<comment type="caution">
    <text evidence="1">The sequence shown here is derived from an EMBL/GenBank/DDBJ whole genome shotgun (WGS) entry which is preliminary data.</text>
</comment>
<dbReference type="EMBL" id="AQHR01000105">
    <property type="protein sequence ID" value="EON75490.1"/>
    <property type="molecule type" value="Genomic_DNA"/>
</dbReference>
<reference evidence="1 2" key="1">
    <citation type="submission" date="2013-02" db="EMBL/GenBank/DDBJ databases">
        <title>A novel strain isolated from Lonar lake, Maharashtra, India.</title>
        <authorList>
            <person name="Singh A."/>
        </authorList>
    </citation>
    <scope>NUCLEOTIDE SEQUENCE [LARGE SCALE GENOMIC DNA]</scope>
    <source>
        <strain evidence="1 2">AK24</strain>
    </source>
</reference>
<keyword evidence="2" id="KW-1185">Reference proteome</keyword>
<name>R7ZN10_9BACT</name>
<accession>R7ZN10</accession>
<dbReference type="Pfam" id="PF15869">
    <property type="entry name" value="TolB_like"/>
    <property type="match status" value="1"/>
</dbReference>
<keyword evidence="1" id="KW-0449">Lipoprotein</keyword>
<evidence type="ECO:0000313" key="1">
    <source>
        <dbReference type="EMBL" id="EON75490.1"/>
    </source>
</evidence>